<evidence type="ECO:0000313" key="10">
    <source>
        <dbReference type="EMBL" id="QQD71453.1"/>
    </source>
</evidence>
<dbReference type="InterPro" id="IPR022907">
    <property type="entry name" value="VapC_family"/>
</dbReference>
<dbReference type="Gene3D" id="3.40.50.1010">
    <property type="entry name" value="5'-nuclease"/>
    <property type="match status" value="1"/>
</dbReference>
<evidence type="ECO:0000313" key="11">
    <source>
        <dbReference type="Proteomes" id="UP000595420"/>
    </source>
</evidence>
<dbReference type="EMBL" id="CP059488">
    <property type="protein sequence ID" value="QQD71453.1"/>
    <property type="molecule type" value="Genomic_DNA"/>
</dbReference>
<dbReference type="AlphaFoldDB" id="A0A7T5BGD2"/>
<evidence type="ECO:0000256" key="4">
    <source>
        <dbReference type="ARBA" id="ARBA00022723"/>
    </source>
</evidence>
<dbReference type="InterPro" id="IPR002716">
    <property type="entry name" value="PIN_dom"/>
</dbReference>
<dbReference type="GO" id="GO:0090729">
    <property type="term" value="F:toxin activity"/>
    <property type="evidence" value="ECO:0007669"/>
    <property type="project" value="UniProtKB-KW"/>
</dbReference>
<dbReference type="GO" id="GO:0016787">
    <property type="term" value="F:hydrolase activity"/>
    <property type="evidence" value="ECO:0007669"/>
    <property type="project" value="UniProtKB-KW"/>
</dbReference>
<protein>
    <recommendedName>
        <fullName evidence="8">Ribonuclease VapC</fullName>
        <shortName evidence="8">RNase VapC</shortName>
        <ecNumber evidence="8">3.1.-.-</ecNumber>
    </recommendedName>
    <alternativeName>
        <fullName evidence="8">Toxin VapC</fullName>
    </alternativeName>
</protein>
<evidence type="ECO:0000256" key="6">
    <source>
        <dbReference type="ARBA" id="ARBA00022842"/>
    </source>
</evidence>
<dbReference type="InterPro" id="IPR050556">
    <property type="entry name" value="Type_II_TA_system_RNase"/>
</dbReference>
<dbReference type="PANTHER" id="PTHR33653:SF1">
    <property type="entry name" value="RIBONUCLEASE VAPC2"/>
    <property type="match status" value="1"/>
</dbReference>
<sequence length="137" mass="15287">MVLVDTTIWIALLRGHANAQVEQLRQLLLDGEALVSPVILQELLQGAASPEQMEKLRAHFLRLPILISKDAVATHLAAGALYARCRWNGITPRSPHDCLIAQTAIEHGVPLLHDDRDFEQIAQIDSRLLLVRTHILK</sequence>
<evidence type="ECO:0000256" key="2">
    <source>
        <dbReference type="ARBA" id="ARBA00022649"/>
    </source>
</evidence>
<dbReference type="EC" id="3.1.-.-" evidence="8"/>
<gene>
    <name evidence="8" type="primary">vapC</name>
    <name evidence="10" type="ORF">H2515_08120</name>
</gene>
<evidence type="ECO:0000256" key="7">
    <source>
        <dbReference type="ARBA" id="ARBA00038093"/>
    </source>
</evidence>
<dbReference type="SUPFAM" id="SSF88723">
    <property type="entry name" value="PIN domain-like"/>
    <property type="match status" value="1"/>
</dbReference>
<keyword evidence="4 8" id="KW-0479">Metal-binding</keyword>
<dbReference type="PANTHER" id="PTHR33653">
    <property type="entry name" value="RIBONUCLEASE VAPC2"/>
    <property type="match status" value="1"/>
</dbReference>
<comment type="cofactor">
    <cofactor evidence="1 8">
        <name>Mg(2+)</name>
        <dbReference type="ChEBI" id="CHEBI:18420"/>
    </cofactor>
</comment>
<evidence type="ECO:0000256" key="8">
    <source>
        <dbReference type="HAMAP-Rule" id="MF_00265"/>
    </source>
</evidence>
<keyword evidence="5 8" id="KW-0378">Hydrolase</keyword>
<dbReference type="HAMAP" id="MF_00265">
    <property type="entry name" value="VapC_Nob1"/>
    <property type="match status" value="1"/>
</dbReference>
<proteinExistence type="inferred from homology"/>
<feature type="domain" description="PIN" evidence="9">
    <location>
        <begin position="2"/>
        <end position="122"/>
    </location>
</feature>
<name>A0A7T5BGD2_9PROT</name>
<evidence type="ECO:0000256" key="3">
    <source>
        <dbReference type="ARBA" id="ARBA00022722"/>
    </source>
</evidence>
<dbReference type="GO" id="GO:0000287">
    <property type="term" value="F:magnesium ion binding"/>
    <property type="evidence" value="ECO:0007669"/>
    <property type="project" value="UniProtKB-UniRule"/>
</dbReference>
<organism evidence="10 11">
    <name type="scientific">Acidithiobacillus ferrivorans</name>
    <dbReference type="NCBI Taxonomy" id="160808"/>
    <lineage>
        <taxon>Bacteria</taxon>
        <taxon>Pseudomonadati</taxon>
        <taxon>Pseudomonadota</taxon>
        <taxon>Acidithiobacillia</taxon>
        <taxon>Acidithiobacillales</taxon>
        <taxon>Acidithiobacillaceae</taxon>
        <taxon>Acidithiobacillus</taxon>
    </lineage>
</organism>
<dbReference type="RefSeq" id="WP_198659806.1">
    <property type="nucleotide sequence ID" value="NZ_CP059488.1"/>
</dbReference>
<keyword evidence="2 8" id="KW-1277">Toxin-antitoxin system</keyword>
<dbReference type="InterPro" id="IPR029060">
    <property type="entry name" value="PIN-like_dom_sf"/>
</dbReference>
<keyword evidence="6 8" id="KW-0460">Magnesium</keyword>
<comment type="similarity">
    <text evidence="7 8">Belongs to the PINc/VapC protein family.</text>
</comment>
<feature type="binding site" evidence="8">
    <location>
        <position position="5"/>
    </location>
    <ligand>
        <name>Mg(2+)</name>
        <dbReference type="ChEBI" id="CHEBI:18420"/>
    </ligand>
</feature>
<dbReference type="CDD" id="cd18765">
    <property type="entry name" value="PIN_MtVapC3-like"/>
    <property type="match status" value="1"/>
</dbReference>
<dbReference type="Proteomes" id="UP000595420">
    <property type="component" value="Chromosome"/>
</dbReference>
<evidence type="ECO:0000256" key="5">
    <source>
        <dbReference type="ARBA" id="ARBA00022801"/>
    </source>
</evidence>
<dbReference type="GO" id="GO:0004540">
    <property type="term" value="F:RNA nuclease activity"/>
    <property type="evidence" value="ECO:0007669"/>
    <property type="project" value="InterPro"/>
</dbReference>
<evidence type="ECO:0000259" key="9">
    <source>
        <dbReference type="Pfam" id="PF01850"/>
    </source>
</evidence>
<feature type="binding site" evidence="8">
    <location>
        <position position="97"/>
    </location>
    <ligand>
        <name>Mg(2+)</name>
        <dbReference type="ChEBI" id="CHEBI:18420"/>
    </ligand>
</feature>
<accession>A0A7T5BGD2</accession>
<comment type="function">
    <text evidence="8">Toxic component of a toxin-antitoxin (TA) system. An RNase.</text>
</comment>
<evidence type="ECO:0000256" key="1">
    <source>
        <dbReference type="ARBA" id="ARBA00001946"/>
    </source>
</evidence>
<reference evidence="10 11" key="1">
    <citation type="submission" date="2020-07" db="EMBL/GenBank/DDBJ databases">
        <title>Complete genome sequence analysis of Acidithiobacillus ferrivorans XJFY6S-08 reveals extreme environmental adaptation to alpine acid mine drainage.</title>
        <authorList>
            <person name="Yan L."/>
            <person name="Ni Y."/>
        </authorList>
    </citation>
    <scope>NUCLEOTIDE SEQUENCE [LARGE SCALE GENOMIC DNA]</scope>
    <source>
        <strain evidence="10 11">XJFY6S-08</strain>
    </source>
</reference>
<keyword evidence="8" id="KW-0800">Toxin</keyword>
<dbReference type="Pfam" id="PF01850">
    <property type="entry name" value="PIN"/>
    <property type="match status" value="1"/>
</dbReference>
<keyword evidence="3 8" id="KW-0540">Nuclease</keyword>